<feature type="binding site" evidence="6">
    <location>
        <position position="158"/>
    </location>
    <ligand>
        <name>Fe cation</name>
        <dbReference type="ChEBI" id="CHEBI:24875"/>
    </ligand>
</feature>
<comment type="caution">
    <text evidence="8">The sequence shown here is derived from an EMBL/GenBank/DDBJ whole genome shotgun (WGS) entry which is preliminary data.</text>
</comment>
<feature type="binding site" evidence="6">
    <location>
        <position position="160"/>
    </location>
    <ligand>
        <name>Fe cation</name>
        <dbReference type="ChEBI" id="CHEBI:24875"/>
    </ligand>
</feature>
<feature type="binding site" evidence="5">
    <location>
        <position position="304"/>
    </location>
    <ligand>
        <name>2-oxoglutarate</name>
        <dbReference type="ChEBI" id="CHEBI:16810"/>
    </ligand>
</feature>
<dbReference type="Proteomes" id="UP000645217">
    <property type="component" value="Unassembled WGS sequence"/>
</dbReference>
<comment type="similarity">
    <text evidence="1">Belongs to the clavaminate synthase family.</text>
</comment>
<gene>
    <name evidence="8" type="ORF">GCM10007964_52970</name>
</gene>
<dbReference type="GO" id="GO:0016491">
    <property type="term" value="F:oxidoreductase activity"/>
    <property type="evidence" value="ECO:0007669"/>
    <property type="project" value="UniProtKB-KW"/>
</dbReference>
<dbReference type="InterPro" id="IPR014503">
    <property type="entry name" value="Clavaminate_syn-like"/>
</dbReference>
<dbReference type="InterPro" id="IPR003819">
    <property type="entry name" value="TauD/TfdA-like"/>
</dbReference>
<feature type="domain" description="TauD/TfdA-like" evidence="7">
    <location>
        <begin position="145"/>
        <end position="309"/>
    </location>
</feature>
<dbReference type="PIRSF" id="PIRSF019543">
    <property type="entry name" value="Clavaminate_syn"/>
    <property type="match status" value="1"/>
</dbReference>
<evidence type="ECO:0000256" key="5">
    <source>
        <dbReference type="PIRSR" id="PIRSR019543-1"/>
    </source>
</evidence>
<dbReference type="AlphaFoldDB" id="A0A917RE84"/>
<dbReference type="InterPro" id="IPR042098">
    <property type="entry name" value="TauD-like_sf"/>
</dbReference>
<keyword evidence="3" id="KW-0560">Oxidoreductase</keyword>
<organism evidence="8 9">
    <name type="scientific">Sphaerisporangium melleum</name>
    <dbReference type="NCBI Taxonomy" id="321316"/>
    <lineage>
        <taxon>Bacteria</taxon>
        <taxon>Bacillati</taxon>
        <taxon>Actinomycetota</taxon>
        <taxon>Actinomycetes</taxon>
        <taxon>Streptosporangiales</taxon>
        <taxon>Streptosporangiaceae</taxon>
        <taxon>Sphaerisporangium</taxon>
    </lineage>
</organism>
<evidence type="ECO:0000256" key="1">
    <source>
        <dbReference type="ARBA" id="ARBA00008425"/>
    </source>
</evidence>
<accession>A0A917RE84</accession>
<dbReference type="Pfam" id="PF02668">
    <property type="entry name" value="TauD"/>
    <property type="match status" value="1"/>
</dbReference>
<evidence type="ECO:0000256" key="2">
    <source>
        <dbReference type="ARBA" id="ARBA00022723"/>
    </source>
</evidence>
<feature type="binding site" evidence="5">
    <location>
        <position position="308"/>
    </location>
    <ligand>
        <name>2-oxoglutarate</name>
        <dbReference type="ChEBI" id="CHEBI:16810"/>
    </ligand>
</feature>
<keyword evidence="2 6" id="KW-0479">Metal-binding</keyword>
<reference evidence="8" key="2">
    <citation type="submission" date="2020-09" db="EMBL/GenBank/DDBJ databases">
        <authorList>
            <person name="Sun Q."/>
            <person name="Ohkuma M."/>
        </authorList>
    </citation>
    <scope>NUCLEOTIDE SEQUENCE</scope>
    <source>
        <strain evidence="8">JCM 13064</strain>
    </source>
</reference>
<evidence type="ECO:0000313" key="9">
    <source>
        <dbReference type="Proteomes" id="UP000645217"/>
    </source>
</evidence>
<evidence type="ECO:0000256" key="6">
    <source>
        <dbReference type="PIRSR" id="PIRSR019543-2"/>
    </source>
</evidence>
<protein>
    <submittedName>
        <fullName evidence="8">L-asparagine oxygenase</fullName>
    </submittedName>
</protein>
<dbReference type="SUPFAM" id="SSF51197">
    <property type="entry name" value="Clavaminate synthase-like"/>
    <property type="match status" value="1"/>
</dbReference>
<evidence type="ECO:0000259" key="7">
    <source>
        <dbReference type="Pfam" id="PF02668"/>
    </source>
</evidence>
<keyword evidence="4 6" id="KW-0408">Iron</keyword>
<evidence type="ECO:0000313" key="8">
    <source>
        <dbReference type="EMBL" id="GGL04255.1"/>
    </source>
</evidence>
<reference evidence="8" key="1">
    <citation type="journal article" date="2014" name="Int. J. Syst. Evol. Microbiol.">
        <title>Complete genome sequence of Corynebacterium casei LMG S-19264T (=DSM 44701T), isolated from a smear-ripened cheese.</title>
        <authorList>
            <consortium name="US DOE Joint Genome Institute (JGI-PGF)"/>
            <person name="Walter F."/>
            <person name="Albersmeier A."/>
            <person name="Kalinowski J."/>
            <person name="Ruckert C."/>
        </authorList>
    </citation>
    <scope>NUCLEOTIDE SEQUENCE</scope>
    <source>
        <strain evidence="8">JCM 13064</strain>
    </source>
</reference>
<keyword evidence="9" id="KW-1185">Reference proteome</keyword>
<feature type="binding site" evidence="6">
    <location>
        <position position="290"/>
    </location>
    <ligand>
        <name>Fe cation</name>
        <dbReference type="ChEBI" id="CHEBI:24875"/>
    </ligand>
</feature>
<evidence type="ECO:0000256" key="3">
    <source>
        <dbReference type="ARBA" id="ARBA00023002"/>
    </source>
</evidence>
<dbReference type="Gene3D" id="3.60.130.10">
    <property type="entry name" value="Clavaminate synthase-like"/>
    <property type="match status" value="1"/>
</dbReference>
<feature type="binding site" evidence="5">
    <location>
        <position position="202"/>
    </location>
    <ligand>
        <name>2-oxoglutarate</name>
        <dbReference type="ChEBI" id="CHEBI:16810"/>
    </ligand>
</feature>
<dbReference type="EMBL" id="BMNT01000032">
    <property type="protein sequence ID" value="GGL04255.1"/>
    <property type="molecule type" value="Genomic_DNA"/>
</dbReference>
<name>A0A917RE84_9ACTN</name>
<proteinExistence type="inferred from homology"/>
<dbReference type="GO" id="GO:0005506">
    <property type="term" value="F:iron ion binding"/>
    <property type="evidence" value="ECO:0007669"/>
    <property type="project" value="InterPro"/>
</dbReference>
<sequence length="331" mass="35746">MVDTVLSMITQTPAAGVALDRADTAAMRRAVLAVRASGERLVNDLATVAAVREASDTLPLTLRRALREFRRHSGPTGSLLVRGMPVDESLLPATPAVDGSVQLTLSDAAAVLMLVACALGDPVAFRAEKSGALVQDVVPVPGKEEFQGNAGSVMLSFHNENAFHQHRPDYVMLLCLRPDHDRVAGLRTVCSREILPRLTHETRRTLFLPEFVTQAPPSFGANRDATAPHGVLSGAPDDPDMRVDLAATTPLTQRAKAALAELGEVFDRNAQSVRLVTGDLAIVDNRVTVHGRTAFRPRYDGHDRWLQRTFVAVNLRGSRGLRPADGHVLES</sequence>
<evidence type="ECO:0000256" key="4">
    <source>
        <dbReference type="ARBA" id="ARBA00023004"/>
    </source>
</evidence>